<keyword evidence="6" id="KW-1185">Reference proteome</keyword>
<evidence type="ECO:0000256" key="3">
    <source>
        <dbReference type="ARBA" id="ARBA00023235"/>
    </source>
</evidence>
<dbReference type="CDD" id="cd06815">
    <property type="entry name" value="PLPDE_III_AR_like_1"/>
    <property type="match status" value="1"/>
</dbReference>
<keyword evidence="3" id="KW-0413">Isomerase</keyword>
<dbReference type="EMBL" id="BAABJX010000020">
    <property type="protein sequence ID" value="GAA4828925.1"/>
    <property type="molecule type" value="Genomic_DNA"/>
</dbReference>
<dbReference type="PANTHER" id="PTHR30511:SF3">
    <property type="entry name" value="LYSINE RACEMASE"/>
    <property type="match status" value="1"/>
</dbReference>
<dbReference type="SUPFAM" id="SSF51419">
    <property type="entry name" value="PLP-binding barrel"/>
    <property type="match status" value="1"/>
</dbReference>
<evidence type="ECO:0000259" key="4">
    <source>
        <dbReference type="Pfam" id="PF01168"/>
    </source>
</evidence>
<dbReference type="InterPro" id="IPR029066">
    <property type="entry name" value="PLP-binding_barrel"/>
</dbReference>
<organism evidence="5 6">
    <name type="scientific">Algivirga pacifica</name>
    <dbReference type="NCBI Taxonomy" id="1162670"/>
    <lineage>
        <taxon>Bacteria</taxon>
        <taxon>Pseudomonadati</taxon>
        <taxon>Bacteroidota</taxon>
        <taxon>Cytophagia</taxon>
        <taxon>Cytophagales</taxon>
        <taxon>Flammeovirgaceae</taxon>
        <taxon>Algivirga</taxon>
    </lineage>
</organism>
<dbReference type="InterPro" id="IPR000821">
    <property type="entry name" value="Ala_racemase"/>
</dbReference>
<proteinExistence type="predicted"/>
<dbReference type="PANTHER" id="PTHR30511">
    <property type="entry name" value="ALANINE RACEMASE"/>
    <property type="match status" value="1"/>
</dbReference>
<comment type="caution">
    <text evidence="5">The sequence shown here is derived from an EMBL/GenBank/DDBJ whole genome shotgun (WGS) entry which is preliminary data.</text>
</comment>
<dbReference type="Pfam" id="PF01168">
    <property type="entry name" value="Ala_racemase_N"/>
    <property type="match status" value="1"/>
</dbReference>
<comment type="cofactor">
    <cofactor evidence="1">
        <name>pyridoxal 5'-phosphate</name>
        <dbReference type="ChEBI" id="CHEBI:597326"/>
    </cofactor>
</comment>
<accession>A0ABP9D5T0</accession>
<feature type="domain" description="Alanine racemase N-terminal" evidence="4">
    <location>
        <begin position="9"/>
        <end position="226"/>
    </location>
</feature>
<dbReference type="Proteomes" id="UP001500298">
    <property type="component" value="Unassembled WGS sequence"/>
</dbReference>
<dbReference type="Gene3D" id="3.20.20.10">
    <property type="entry name" value="Alanine racemase"/>
    <property type="match status" value="1"/>
</dbReference>
<gene>
    <name evidence="5" type="primary">orr</name>
    <name evidence="5" type="ORF">GCM10023331_12600</name>
</gene>
<dbReference type="InterPro" id="IPR001608">
    <property type="entry name" value="Ala_racemase_N"/>
</dbReference>
<protein>
    <submittedName>
        <fullName evidence="5">Ornithine racemase Orr</fullName>
    </submittedName>
</protein>
<reference evidence="6" key="1">
    <citation type="journal article" date="2019" name="Int. J. Syst. Evol. Microbiol.">
        <title>The Global Catalogue of Microorganisms (GCM) 10K type strain sequencing project: providing services to taxonomists for standard genome sequencing and annotation.</title>
        <authorList>
            <consortium name="The Broad Institute Genomics Platform"/>
            <consortium name="The Broad Institute Genome Sequencing Center for Infectious Disease"/>
            <person name="Wu L."/>
            <person name="Ma J."/>
        </authorList>
    </citation>
    <scope>NUCLEOTIDE SEQUENCE [LARGE SCALE GENOMIC DNA]</scope>
    <source>
        <strain evidence="6">JCM 18326</strain>
    </source>
</reference>
<keyword evidence="2" id="KW-0663">Pyridoxal phosphate</keyword>
<evidence type="ECO:0000256" key="2">
    <source>
        <dbReference type="ARBA" id="ARBA00022898"/>
    </source>
</evidence>
<sequence length="359" mass="41142">MAFIELYKKKLQHNYQHLEQLFDRYHIEWSIVTKLLCGHEDYLKEVINLGIRQVCDSRISNLEMVKTLQPEIETIYIKPPSQSTLPDIVKFADISFNTEFETIKGLSEEAQRQNKKHKIIIMVELGDLREGIMGENLIDFYESIFKLPNIDVIGLGANLNCLYGIMPSEDKLIQLNLYKQLIEAKFNRSLPIISGGTSVVIPLLERKQVPKGINHFRVGEMLYFGNDLFTGDTVPGMHDDVFRLKAQIIEITEKPKVPSGVMEATPSGVQYEIDEEDYGKTMRRAIVDIGLLDVAQEDFLIPEDERITICGASSDMLVLDLEETDQKYQVGEFISFRMKYMGALRAFNSEYVEKKIIDA</sequence>
<evidence type="ECO:0000313" key="5">
    <source>
        <dbReference type="EMBL" id="GAA4828925.1"/>
    </source>
</evidence>
<name>A0ABP9D5T0_9BACT</name>
<evidence type="ECO:0000313" key="6">
    <source>
        <dbReference type="Proteomes" id="UP001500298"/>
    </source>
</evidence>
<dbReference type="RefSeq" id="WP_345370177.1">
    <property type="nucleotide sequence ID" value="NZ_BAABJX010000020.1"/>
</dbReference>
<evidence type="ECO:0000256" key="1">
    <source>
        <dbReference type="ARBA" id="ARBA00001933"/>
    </source>
</evidence>